<dbReference type="PANTHER" id="PTHR15036:SF85">
    <property type="entry name" value="SP2353, ISOFORM A"/>
    <property type="match status" value="1"/>
</dbReference>
<organism evidence="3">
    <name type="scientific">Arion vulgaris</name>
    <dbReference type="NCBI Taxonomy" id="1028688"/>
    <lineage>
        <taxon>Eukaryota</taxon>
        <taxon>Metazoa</taxon>
        <taxon>Spiralia</taxon>
        <taxon>Lophotrochozoa</taxon>
        <taxon>Mollusca</taxon>
        <taxon>Gastropoda</taxon>
        <taxon>Heterobranchia</taxon>
        <taxon>Euthyneura</taxon>
        <taxon>Panpulmonata</taxon>
        <taxon>Eupulmonata</taxon>
        <taxon>Stylommatophora</taxon>
        <taxon>Helicina</taxon>
        <taxon>Arionoidea</taxon>
        <taxon>Arionidae</taxon>
        <taxon>Arion</taxon>
    </lineage>
</organism>
<dbReference type="CDD" id="cd00110">
    <property type="entry name" value="LamG"/>
    <property type="match status" value="1"/>
</dbReference>
<dbReference type="AlphaFoldDB" id="A0A0B6ZA17"/>
<dbReference type="GO" id="GO:0016020">
    <property type="term" value="C:membrane"/>
    <property type="evidence" value="ECO:0007669"/>
    <property type="project" value="UniProtKB-SubCell"/>
</dbReference>
<dbReference type="InterPro" id="IPR050372">
    <property type="entry name" value="Neurexin-related_CASP"/>
</dbReference>
<dbReference type="PANTHER" id="PTHR15036">
    <property type="entry name" value="PIKACHURIN-LIKE PROTEIN"/>
    <property type="match status" value="1"/>
</dbReference>
<name>A0A0B6ZA17_9EUPU</name>
<feature type="non-terminal residue" evidence="3">
    <location>
        <position position="289"/>
    </location>
</feature>
<dbReference type="Gene3D" id="2.60.120.200">
    <property type="match status" value="1"/>
</dbReference>
<feature type="non-terminal residue" evidence="3">
    <location>
        <position position="1"/>
    </location>
</feature>
<dbReference type="SUPFAM" id="SSF49899">
    <property type="entry name" value="Concanavalin A-like lectins/glucanases"/>
    <property type="match status" value="1"/>
</dbReference>
<feature type="domain" description="Laminin G" evidence="2">
    <location>
        <begin position="51"/>
        <end position="243"/>
    </location>
</feature>
<dbReference type="PROSITE" id="PS50025">
    <property type="entry name" value="LAM_G_DOMAIN"/>
    <property type="match status" value="1"/>
</dbReference>
<evidence type="ECO:0000259" key="2">
    <source>
        <dbReference type="PROSITE" id="PS50025"/>
    </source>
</evidence>
<dbReference type="EMBL" id="HACG01017665">
    <property type="protein sequence ID" value="CEK64530.1"/>
    <property type="molecule type" value="Transcribed_RNA"/>
</dbReference>
<reference evidence="3" key="1">
    <citation type="submission" date="2014-12" db="EMBL/GenBank/DDBJ databases">
        <title>Insight into the proteome of Arion vulgaris.</title>
        <authorList>
            <person name="Aradska J."/>
            <person name="Bulat T."/>
            <person name="Smidak R."/>
            <person name="Sarate P."/>
            <person name="Gangsoo J."/>
            <person name="Sialana F."/>
            <person name="Bilban M."/>
            <person name="Lubec G."/>
        </authorList>
    </citation>
    <scope>NUCLEOTIDE SEQUENCE</scope>
    <source>
        <tissue evidence="3">Skin</tissue>
    </source>
</reference>
<accession>A0A0B6ZA17</accession>
<dbReference type="SMART" id="SM00282">
    <property type="entry name" value="LamG"/>
    <property type="match status" value="1"/>
</dbReference>
<gene>
    <name evidence="3" type="primary">ORF52043</name>
</gene>
<proteinExistence type="predicted"/>
<comment type="caution">
    <text evidence="1">Lacks conserved residue(s) required for the propagation of feature annotation.</text>
</comment>
<evidence type="ECO:0000256" key="1">
    <source>
        <dbReference type="PROSITE-ProRule" id="PRU00122"/>
    </source>
</evidence>
<evidence type="ECO:0000313" key="3">
    <source>
        <dbReference type="EMBL" id="CEK64530.1"/>
    </source>
</evidence>
<dbReference type="InterPro" id="IPR001791">
    <property type="entry name" value="Laminin_G"/>
</dbReference>
<protein>
    <recommendedName>
        <fullName evidence="2">Laminin G domain-containing protein</fullName>
    </recommendedName>
</protein>
<dbReference type="InterPro" id="IPR013320">
    <property type="entry name" value="ConA-like_dom_sf"/>
</dbReference>
<dbReference type="Pfam" id="PF00054">
    <property type="entry name" value="Laminin_G_1"/>
    <property type="match status" value="1"/>
</dbReference>
<sequence length="289" mass="31246">AGYTVNNTNFAGCLRNVSVTTPSATTQIKLTENVVASTGVNIDGCYQNVRKGLGFTSQSAFAQVLPTEQLQQIKNLEFDIVTNQPHGILAYISSPGTLRFLYLALFGGNVIVVYHQNNTAVVISSGQYISDGQLHTIKLNCRTLRVSLNVDGNIFEETSQTLSVDYLAFSSNVVLQIGGVASENKFQPECPVMQSLIGGITRLAINEQPFSLIQSNILVQKDVTLAGIPAPSGTSLNLSIIPCAKVLTPSLLDINDGFFMDGSNAIIWSQLVPQFKLAEYFQRSFAMAL</sequence>